<dbReference type="EMBL" id="JASGOQ010000003">
    <property type="protein sequence ID" value="MDV5393118.1"/>
    <property type="molecule type" value="Genomic_DNA"/>
</dbReference>
<accession>A0AAE4Q3F2</accession>
<dbReference type="RefSeq" id="WP_014611654.1">
    <property type="nucleotide sequence ID" value="NZ_CP091834.1"/>
</dbReference>
<evidence type="ECO:0000256" key="1">
    <source>
        <dbReference type="SAM" id="SignalP"/>
    </source>
</evidence>
<dbReference type="Pfam" id="PF07511">
    <property type="entry name" value="DUF1525"/>
    <property type="match status" value="1"/>
</dbReference>
<dbReference type="InterPro" id="IPR011090">
    <property type="entry name" value="Integr_conj_element_PFL4709"/>
</dbReference>
<keyword evidence="1" id="KW-0732">Signal</keyword>
<comment type="caution">
    <text evidence="2">The sequence shown here is derived from an EMBL/GenBank/DDBJ whole genome shotgun (WGS) entry which is preliminary data.</text>
</comment>
<reference evidence="2" key="1">
    <citation type="submission" date="2023-05" db="EMBL/GenBank/DDBJ databases">
        <title>Colonisation of extended spectrum b-lactamase- and carbapenemase-producing bacteria on hospital surfaces from low- and middle-income countries.</title>
        <authorList>
            <person name="Nieto-Rosado M."/>
            <person name="Sands K."/>
            <person name="Iregbu K."/>
            <person name="Zahra R."/>
            <person name="Mazarati J.B."/>
            <person name="Mehtar S."/>
            <person name="Barnards-Group B."/>
            <person name="Walsh T.R."/>
        </authorList>
    </citation>
    <scope>NUCLEOTIDE SEQUENCE</scope>
    <source>
        <strain evidence="2">PP-E493</strain>
    </source>
</reference>
<feature type="chain" id="PRO_5042037254" evidence="1">
    <location>
        <begin position="26"/>
        <end position="158"/>
    </location>
</feature>
<evidence type="ECO:0000313" key="3">
    <source>
        <dbReference type="Proteomes" id="UP001187859"/>
    </source>
</evidence>
<dbReference type="AlphaFoldDB" id="A0AAE4Q3F2"/>
<dbReference type="Proteomes" id="UP001187859">
    <property type="component" value="Unassembled WGS sequence"/>
</dbReference>
<evidence type="ECO:0000313" key="2">
    <source>
        <dbReference type="EMBL" id="MDV5393118.1"/>
    </source>
</evidence>
<proteinExistence type="predicted"/>
<protein>
    <submittedName>
        <fullName evidence="2">DUF1525 domain-containing protein</fullName>
    </submittedName>
</protein>
<organism evidence="2 3">
    <name type="scientific">Shewanella xiamenensis</name>
    <dbReference type="NCBI Taxonomy" id="332186"/>
    <lineage>
        <taxon>Bacteria</taxon>
        <taxon>Pseudomonadati</taxon>
        <taxon>Pseudomonadota</taxon>
        <taxon>Gammaproteobacteria</taxon>
        <taxon>Alteromonadales</taxon>
        <taxon>Shewanellaceae</taxon>
        <taxon>Shewanella</taxon>
    </lineage>
</organism>
<sequence length="158" mass="17390">MRVHKLRGAAMFGALLSIFSMQAHSDSWIPAKVEVFTPYSLAEQVVNVPPSANGLEVYIIDNADRLEQEASLSLPPITQVEAASDEGLERYKQRIVNQVTALATKQKPELESAWKGLGKATTYGLTRYPAVVINGEYVVYGVSVNTAVNQWRNSHAEN</sequence>
<name>A0AAE4Q3F2_9GAMM</name>
<gene>
    <name evidence="2" type="ORF">QM089_23300</name>
</gene>
<feature type="signal peptide" evidence="1">
    <location>
        <begin position="1"/>
        <end position="25"/>
    </location>
</feature>